<reference evidence="4 5" key="1">
    <citation type="journal article" date="2013" name="BMC Genomics">
        <title>The genome and transcriptome of the pine saprophyte Ophiostoma piceae, and a comparison with the bark beetle-associated pine pathogen Grosmannia clavigera.</title>
        <authorList>
            <person name="Haridas S."/>
            <person name="Wang Y."/>
            <person name="Lim L."/>
            <person name="Massoumi Alamouti S."/>
            <person name="Jackman S."/>
            <person name="Docking R."/>
            <person name="Robertson G."/>
            <person name="Birol I."/>
            <person name="Bohlmann J."/>
            <person name="Breuil C."/>
        </authorList>
    </citation>
    <scope>NUCLEOTIDE SEQUENCE [LARGE SCALE GENOMIC DNA]</scope>
    <source>
        <strain evidence="4 5">UAMH 11346</strain>
    </source>
</reference>
<comment type="similarity">
    <text evidence="2">Belongs to the NAD(P)-dependent epimerase/dehydratase family. Dihydroflavonol-4-reductase subfamily.</text>
</comment>
<dbReference type="EMBL" id="KE148148">
    <property type="protein sequence ID" value="EPE08943.1"/>
    <property type="molecule type" value="Genomic_DNA"/>
</dbReference>
<sequence>MPSQLLLITGATGFIGTETVYQAVNKGYRTRLAIRRPEQADALKQRFPGHEGQLEFALVPQIDNKDALATALEGVDFIVHVASPMPLNDDDLRTAYIDPAVRGTLAILEAAKGTPSVKRVIITSSILALAPLSLAARPGFAVEEGANASIEVDLDAPIPPAPKGPMYKYHISKILAHRATIEWAAKHKPAFDVATVHPYYVVGYDRTQKPGVAVEAPAPVNSLYLHSLKSGGDALQSSFVDVRDVAAIHIGAITVASDKLKARGEVTEYIANGPFVMWDELRAFVAKKYPGFPLKHVAAGVSQKPPISSTERASRDLGVVFHDPLDTLAALLDQHSV</sequence>
<keyword evidence="1" id="KW-0560">Oxidoreductase</keyword>
<dbReference type="PANTHER" id="PTHR10366:SF812">
    <property type="entry name" value="VPS9 DOMAIN-CONTAINING PROTEIN"/>
    <property type="match status" value="1"/>
</dbReference>
<dbReference type="Gene3D" id="3.40.50.720">
    <property type="entry name" value="NAD(P)-binding Rossmann-like Domain"/>
    <property type="match status" value="1"/>
</dbReference>
<gene>
    <name evidence="4" type="ORF">F503_04530</name>
</gene>
<accession>S3CQS1</accession>
<feature type="domain" description="NAD-dependent epimerase/dehydratase" evidence="3">
    <location>
        <begin position="7"/>
        <end position="255"/>
    </location>
</feature>
<evidence type="ECO:0000256" key="1">
    <source>
        <dbReference type="ARBA" id="ARBA00023002"/>
    </source>
</evidence>
<dbReference type="InterPro" id="IPR036291">
    <property type="entry name" value="NAD(P)-bd_dom_sf"/>
</dbReference>
<dbReference type="OMA" id="NALFWNS"/>
<dbReference type="GO" id="GO:0016616">
    <property type="term" value="F:oxidoreductase activity, acting on the CH-OH group of donors, NAD or NADP as acceptor"/>
    <property type="evidence" value="ECO:0007669"/>
    <property type="project" value="TreeGrafter"/>
</dbReference>
<dbReference type="eggNOG" id="KOG1502">
    <property type="taxonomic scope" value="Eukaryota"/>
</dbReference>
<name>S3CQS1_OPHP1</name>
<evidence type="ECO:0000313" key="5">
    <source>
        <dbReference type="Proteomes" id="UP000016923"/>
    </source>
</evidence>
<proteinExistence type="inferred from homology"/>
<evidence type="ECO:0000313" key="4">
    <source>
        <dbReference type="EMBL" id="EPE08943.1"/>
    </source>
</evidence>
<protein>
    <submittedName>
        <fullName evidence="4">Nad dependent epimerase dehydratase family protein</fullName>
    </submittedName>
</protein>
<dbReference type="SUPFAM" id="SSF51735">
    <property type="entry name" value="NAD(P)-binding Rossmann-fold domains"/>
    <property type="match status" value="1"/>
</dbReference>
<dbReference type="VEuPathDB" id="FungiDB:F503_04530"/>
<dbReference type="OrthoDB" id="2735536at2759"/>
<dbReference type="AlphaFoldDB" id="S3CQS1"/>
<dbReference type="InterPro" id="IPR050425">
    <property type="entry name" value="NAD(P)_dehydrat-like"/>
</dbReference>
<organism evidence="4 5">
    <name type="scientific">Ophiostoma piceae (strain UAMH 11346)</name>
    <name type="common">Sap stain fungus</name>
    <dbReference type="NCBI Taxonomy" id="1262450"/>
    <lineage>
        <taxon>Eukaryota</taxon>
        <taxon>Fungi</taxon>
        <taxon>Dikarya</taxon>
        <taxon>Ascomycota</taxon>
        <taxon>Pezizomycotina</taxon>
        <taxon>Sordariomycetes</taxon>
        <taxon>Sordariomycetidae</taxon>
        <taxon>Ophiostomatales</taxon>
        <taxon>Ophiostomataceae</taxon>
        <taxon>Ophiostoma</taxon>
    </lineage>
</organism>
<evidence type="ECO:0000256" key="2">
    <source>
        <dbReference type="ARBA" id="ARBA00023445"/>
    </source>
</evidence>
<dbReference type="Pfam" id="PF01370">
    <property type="entry name" value="Epimerase"/>
    <property type="match status" value="1"/>
</dbReference>
<evidence type="ECO:0000259" key="3">
    <source>
        <dbReference type="Pfam" id="PF01370"/>
    </source>
</evidence>
<dbReference type="HOGENOM" id="CLU_007383_9_2_1"/>
<dbReference type="STRING" id="1262450.S3CQS1"/>
<dbReference type="PANTHER" id="PTHR10366">
    <property type="entry name" value="NAD DEPENDENT EPIMERASE/DEHYDRATASE"/>
    <property type="match status" value="1"/>
</dbReference>
<keyword evidence="5" id="KW-1185">Reference proteome</keyword>
<dbReference type="InterPro" id="IPR001509">
    <property type="entry name" value="Epimerase_deHydtase"/>
</dbReference>
<dbReference type="Proteomes" id="UP000016923">
    <property type="component" value="Unassembled WGS sequence"/>
</dbReference>